<dbReference type="SMART" id="SM00369">
    <property type="entry name" value="LRR_TYP"/>
    <property type="match status" value="6"/>
</dbReference>
<dbReference type="SUPFAM" id="SSF52058">
    <property type="entry name" value="L domain-like"/>
    <property type="match status" value="2"/>
</dbReference>
<dbReference type="SUPFAM" id="SSF52200">
    <property type="entry name" value="Toll/Interleukin receptor TIR domain"/>
    <property type="match status" value="2"/>
</dbReference>
<feature type="domain" description="TIR" evidence="5">
    <location>
        <begin position="65"/>
        <end position="226"/>
    </location>
</feature>
<dbReference type="FunFam" id="3.40.50.10140:FF:000007">
    <property type="entry name" value="Disease resistance protein (TIR-NBS-LRR class)"/>
    <property type="match status" value="2"/>
</dbReference>
<feature type="domain" description="TIR" evidence="5">
    <location>
        <begin position="1269"/>
        <end position="1430"/>
    </location>
</feature>
<dbReference type="PANTHER" id="PTHR11017">
    <property type="entry name" value="LEUCINE-RICH REPEAT-CONTAINING PROTEIN"/>
    <property type="match status" value="1"/>
</dbReference>
<sequence length="2287" mass="259987">MAISSWFRKFVNGTATVLFRCVLRCFRFVLFMGPPRKQINPSMPSSSSAVDSTPSSSSSSSSQSLKHDVFLSFRGTDTRNTFVDHLYSNLKEKGIDTYKDDKTLPRGETIGPSLLKAIEESQMAVIVFSKNYANSSWCLQELAHIMKCKDERGLIVMPIFYHVDPSELRKQKGKYGVALAKHESETKNVELWRKALVDAGNLSGDVANGPETIFIKQIVDTISNRLCPTLSSDDEDLVGIEARLQDLKSKMDLESDGVLMVGIWGLGGGGKSTLASALYDEISSKFDGSCFVKDVREESSKHGLEELQKKILSNVLKLKTEEVAGDVGSLIKSRFRCIKVLIVLDDVDHVDQLNKLARSTAWFVVSYVGGLPLALKVLGSFLCDKDMSEWMSALARLKDIPENDIVERLKISYDGLKPMEKELFLDIACLFRGEYKDEAMLMLDACGFHPIIGVKVLMQKALITVSEEGTFDMHDLIQEMGHYIVRGENPKNLEKHSRVWQRGGILNIIGMDSMTEKFETEALHLGWPRRTHGCLPEVVANMKKLRSVSWSQYPATSLPRNFQPTKLCYLCLKNSLAEQLWEGYKHLPYLKVLNLSLSSKLISTPNLEGLPCLEKMILQHCTKLTEIHPSIGYHERLTFLDMKDCRSLKVFPPIIRMKKLKTLILSLCSNLRQFPDIQTNMDNLVELCLEKSGIEVVPSSIGRYCTNLLSLDLGDCKCLLSIEGNFRLLKHLERIYLNGNDQLKIPAEGLFDVKCCLQVLSLYATPFKKFHQGLVSRKLLGFPHSLLRLNLSLCNLVDGDISSVLFEELSNLQVLDLRGNKFSRLHSSLTLLPRLKYLNLSFCERLVELPKLPSSIAILIADSCKLLKIVDLPSNLKWLWKVSFCCSLIHGETTIESILQSMLQGKAVEEYFISLNFLCTNISTRDFARKARILELPCNYYDEFSGFLIYIAGSYKDVYRLVIKDSTGWENEDDVLEEADDGTSDEDDVLEMFDDATTYKDVERKIGVAMCYISFGSLRHTTWWNSTHTKISFFIKHVYLKVELVPRRSAGDSIERLKDATNFSEFWDEEDKHRETFEILHDSKSSISIKWCHSFDHNFDYMYRNILLLLIGPESDVSSRILLTLRRFKREACQEKVRTNLNHSSRGYGGRDHGGRDHGGLMRFMGGGMWKNWGTQTQARVERYIGVLDAPNVRFDDTFMVEIRCFRGNKKMECFVKNLQNCRRLCPLFSVSEKILRKLLEEEKEFQKSCHPIHSIQINLSMASSSQSWSYDVFLSFRGIDTRNTFVDHLYSALVQQGIYTYKDDQTLPRGQTIGSSLLKAIEESQIAVIVFSENYVGSSWCLQELEYIMKCKDERGLIVMPIFYHIDPSELRNQKRKYGEAFAKHESENKSVESWRKALVDAGNLSGYVTNGPETIFIKQIVDTISNRLRVALSSDSEDLIGIEARLQDLKSKLAIESDGVVLVGIWGVGGGGKTTLASAVYHEISSMFDGCCFIENVREESSKHDPEELQGKILAHVLKQKKGELDGDVGSLIKSRFRRKKVLMVLDDVDHANQLKALAGSRDWFGEGSRIIITTRDNHLLNAHKMNVIYNISLLTDDEAIKLFCKHAVGHGRSIEDHVMLSKDVVSYAGGLPLALKVLGSFLCDKDKRGEQKDVPMMLLDACGFHPTIGVKVLIQKALITVSKEGRFDKHDLIQEMGHYIVRGENPKNPETHSRIWQRDDILNIIAMDSVMYEVEALQFWWPRIPPGSSLVKVLPKMKKLRSVSWCGCPTTSLPRIFQLTKLCYLRLGHSLVEQLWEASTIFEGARPRLFKQAYPNPDFEGLPCLERIILRGCKILKESHPSIGYLDKLTFLDMGCCTSLELFPPIVHMKKLETLLFSSCSQLRKFPDIQTNMDNLVVLCLKDTGIEVVPSSIGRFCTDLLSLDLSYCQRLQSIEGNFRHLRHLEKIYLEGSDRLKMPAEGLFDIECCLKLLSLCDTSFKKFHCSMVSVKLIGFSRSLVRLNLKDCNLVDGDISSILCELSNVQVLDLRGNQFSRLHSSLSQLPRLKFLNLSFCYSLVELPDLPSGIAVLIADCCDSLEIGDLPTNLKWEKLAVEEYFISLGFECTYISKRDFGRKRCMLELPWNCYYEFSGFLIYATGFMDKGGLLLINDTMGLENEDDETTEADDVSEVSDYETTDEDEERKTVVAMCYISFGSLRHTTWWNSTHTMISFSIPYTYLKVELVPRRNKGDSIERSENTTESSEFWDEEDKHQKTFEILHDSKSSITIRWCHSHDHASDMFRST</sequence>
<feature type="region of interest" description="Disordered" evidence="4">
    <location>
        <begin position="40"/>
        <end position="63"/>
    </location>
</feature>
<feature type="region of interest" description="Disordered" evidence="4">
    <location>
        <begin position="2161"/>
        <end position="2182"/>
    </location>
</feature>
<dbReference type="InterPro" id="IPR032675">
    <property type="entry name" value="LRR_dom_sf"/>
</dbReference>
<dbReference type="InterPro" id="IPR027417">
    <property type="entry name" value="P-loop_NTPase"/>
</dbReference>
<keyword evidence="7" id="KW-1185">Reference proteome</keyword>
<evidence type="ECO:0000313" key="7">
    <source>
        <dbReference type="Proteomes" id="UP001172457"/>
    </source>
</evidence>
<comment type="caution">
    <text evidence="6">The sequence shown here is derived from an EMBL/GenBank/DDBJ whole genome shotgun (WGS) entry which is preliminary data.</text>
</comment>
<dbReference type="EMBL" id="JARYMX010000004">
    <property type="protein sequence ID" value="KAJ9554660.1"/>
    <property type="molecule type" value="Genomic_DNA"/>
</dbReference>
<evidence type="ECO:0000256" key="3">
    <source>
        <dbReference type="ARBA" id="ARBA00023027"/>
    </source>
</evidence>
<dbReference type="GO" id="GO:0007165">
    <property type="term" value="P:signal transduction"/>
    <property type="evidence" value="ECO:0007669"/>
    <property type="project" value="InterPro"/>
</dbReference>
<dbReference type="PROSITE" id="PS50104">
    <property type="entry name" value="TIR"/>
    <property type="match status" value="2"/>
</dbReference>
<dbReference type="GO" id="GO:0043531">
    <property type="term" value="F:ADP binding"/>
    <property type="evidence" value="ECO:0007669"/>
    <property type="project" value="InterPro"/>
</dbReference>
<dbReference type="InterPro" id="IPR042197">
    <property type="entry name" value="Apaf_helical"/>
</dbReference>
<dbReference type="Gene3D" id="1.10.8.430">
    <property type="entry name" value="Helical domain of apoptotic protease-activating factors"/>
    <property type="match status" value="1"/>
</dbReference>
<proteinExistence type="predicted"/>
<dbReference type="PROSITE" id="PS51450">
    <property type="entry name" value="LRR"/>
    <property type="match status" value="1"/>
</dbReference>
<evidence type="ECO:0000256" key="2">
    <source>
        <dbReference type="ARBA" id="ARBA00022737"/>
    </source>
</evidence>
<dbReference type="Gene3D" id="3.40.50.300">
    <property type="entry name" value="P-loop containing nucleotide triphosphate hydrolases"/>
    <property type="match status" value="2"/>
</dbReference>
<accession>A0AA38WJK3</accession>
<dbReference type="Gene3D" id="3.80.10.10">
    <property type="entry name" value="Ribonuclease Inhibitor"/>
    <property type="match status" value="4"/>
</dbReference>
<dbReference type="SUPFAM" id="SSF52540">
    <property type="entry name" value="P-loop containing nucleoside triphosphate hydrolases"/>
    <property type="match status" value="2"/>
</dbReference>
<dbReference type="InterPro" id="IPR001611">
    <property type="entry name" value="Leu-rich_rpt"/>
</dbReference>
<evidence type="ECO:0000259" key="5">
    <source>
        <dbReference type="PROSITE" id="PS50104"/>
    </source>
</evidence>
<dbReference type="InterPro" id="IPR000157">
    <property type="entry name" value="TIR_dom"/>
</dbReference>
<keyword evidence="2" id="KW-0677">Repeat</keyword>
<dbReference type="InterPro" id="IPR058192">
    <property type="entry name" value="WHD_ROQ1-like"/>
</dbReference>
<organism evidence="6 7">
    <name type="scientific">Centaurea solstitialis</name>
    <name type="common">yellow star-thistle</name>
    <dbReference type="NCBI Taxonomy" id="347529"/>
    <lineage>
        <taxon>Eukaryota</taxon>
        <taxon>Viridiplantae</taxon>
        <taxon>Streptophyta</taxon>
        <taxon>Embryophyta</taxon>
        <taxon>Tracheophyta</taxon>
        <taxon>Spermatophyta</taxon>
        <taxon>Magnoliopsida</taxon>
        <taxon>eudicotyledons</taxon>
        <taxon>Gunneridae</taxon>
        <taxon>Pentapetalae</taxon>
        <taxon>asterids</taxon>
        <taxon>campanulids</taxon>
        <taxon>Asterales</taxon>
        <taxon>Asteraceae</taxon>
        <taxon>Carduoideae</taxon>
        <taxon>Cardueae</taxon>
        <taxon>Centaureinae</taxon>
        <taxon>Centaurea</taxon>
    </lineage>
</organism>
<dbReference type="InterPro" id="IPR044974">
    <property type="entry name" value="Disease_R_plants"/>
</dbReference>
<evidence type="ECO:0000256" key="1">
    <source>
        <dbReference type="ARBA" id="ARBA00022614"/>
    </source>
</evidence>
<dbReference type="InterPro" id="IPR003591">
    <property type="entry name" value="Leu-rich_rpt_typical-subtyp"/>
</dbReference>
<dbReference type="Proteomes" id="UP001172457">
    <property type="component" value="Chromosome 4"/>
</dbReference>
<gene>
    <name evidence="6" type="ORF">OSB04_018705</name>
</gene>
<feature type="compositionally biased region" description="Low complexity" evidence="4">
    <location>
        <begin position="41"/>
        <end position="63"/>
    </location>
</feature>
<name>A0AA38WJK3_9ASTR</name>
<keyword evidence="3" id="KW-0520">NAD</keyword>
<dbReference type="PRINTS" id="PR00364">
    <property type="entry name" value="DISEASERSIST"/>
</dbReference>
<dbReference type="InterPro" id="IPR035897">
    <property type="entry name" value="Toll_tir_struct_dom_sf"/>
</dbReference>
<dbReference type="SMART" id="SM00255">
    <property type="entry name" value="TIR"/>
    <property type="match status" value="2"/>
</dbReference>
<dbReference type="GO" id="GO:0006952">
    <property type="term" value="P:defense response"/>
    <property type="evidence" value="ECO:0007669"/>
    <property type="project" value="InterPro"/>
</dbReference>
<dbReference type="InterPro" id="IPR002182">
    <property type="entry name" value="NB-ARC"/>
</dbReference>
<dbReference type="Pfam" id="PF01582">
    <property type="entry name" value="TIR"/>
    <property type="match status" value="2"/>
</dbReference>
<dbReference type="Pfam" id="PF00931">
    <property type="entry name" value="NB-ARC"/>
    <property type="match status" value="2"/>
</dbReference>
<dbReference type="GO" id="GO:0051707">
    <property type="term" value="P:response to other organism"/>
    <property type="evidence" value="ECO:0007669"/>
    <property type="project" value="UniProtKB-ARBA"/>
</dbReference>
<dbReference type="Pfam" id="PF23282">
    <property type="entry name" value="WHD_ROQ1"/>
    <property type="match status" value="2"/>
</dbReference>
<evidence type="ECO:0000256" key="4">
    <source>
        <dbReference type="SAM" id="MobiDB-lite"/>
    </source>
</evidence>
<dbReference type="Gene3D" id="3.40.50.10140">
    <property type="entry name" value="Toll/interleukin-1 receptor homology (TIR) domain"/>
    <property type="match status" value="2"/>
</dbReference>
<keyword evidence="1" id="KW-0433">Leucine-rich repeat</keyword>
<dbReference type="PANTHER" id="PTHR11017:SF271">
    <property type="entry name" value="DISEASE RESISTANCE PROTEIN (TIR-NBS-LRR CLASS) FAMILY"/>
    <property type="match status" value="1"/>
</dbReference>
<reference evidence="6" key="1">
    <citation type="submission" date="2023-03" db="EMBL/GenBank/DDBJ databases">
        <title>Chromosome-scale reference genome and RAD-based genetic map of yellow starthistle (Centaurea solstitialis) reveal putative structural variation and QTLs associated with invader traits.</title>
        <authorList>
            <person name="Reatini B."/>
            <person name="Cang F.A."/>
            <person name="Jiang Q."/>
            <person name="Mckibben M.T.W."/>
            <person name="Barker M.S."/>
            <person name="Rieseberg L.H."/>
            <person name="Dlugosch K.M."/>
        </authorList>
    </citation>
    <scope>NUCLEOTIDE SEQUENCE</scope>
    <source>
        <strain evidence="6">CAN-66</strain>
        <tissue evidence="6">Leaf</tissue>
    </source>
</reference>
<protein>
    <recommendedName>
        <fullName evidence="5">TIR domain-containing protein</fullName>
    </recommendedName>
</protein>
<evidence type="ECO:0000313" key="6">
    <source>
        <dbReference type="EMBL" id="KAJ9554660.1"/>
    </source>
</evidence>